<keyword evidence="5" id="KW-0843">Virulence</keyword>
<protein>
    <recommendedName>
        <fullName evidence="13">Polyketide synthase</fullName>
    </recommendedName>
</protein>
<dbReference type="InterPro" id="IPR001031">
    <property type="entry name" value="Thioesterase"/>
</dbReference>
<dbReference type="InterPro" id="IPR014031">
    <property type="entry name" value="Ketoacyl_synth_C"/>
</dbReference>
<dbReference type="PANTHER" id="PTHR43775">
    <property type="entry name" value="FATTY ACID SYNTHASE"/>
    <property type="match status" value="1"/>
</dbReference>
<evidence type="ECO:0000256" key="1">
    <source>
        <dbReference type="ARBA" id="ARBA00005179"/>
    </source>
</evidence>
<evidence type="ECO:0000313" key="11">
    <source>
        <dbReference type="EMBL" id="KAK7024447.1"/>
    </source>
</evidence>
<dbReference type="Proteomes" id="UP001383192">
    <property type="component" value="Unassembled WGS sequence"/>
</dbReference>
<dbReference type="InterPro" id="IPR049552">
    <property type="entry name" value="PKS_DH_N"/>
</dbReference>
<evidence type="ECO:0000259" key="9">
    <source>
        <dbReference type="PROSITE" id="PS52004"/>
    </source>
</evidence>
<dbReference type="Pfam" id="PF00698">
    <property type="entry name" value="Acyl_transf_1"/>
    <property type="match status" value="1"/>
</dbReference>
<evidence type="ECO:0000256" key="5">
    <source>
        <dbReference type="ARBA" id="ARBA00023026"/>
    </source>
</evidence>
<dbReference type="InterPro" id="IPR009081">
    <property type="entry name" value="PP-bd_ACP"/>
</dbReference>
<dbReference type="Pfam" id="PF00975">
    <property type="entry name" value="Thioesterase"/>
    <property type="match status" value="1"/>
</dbReference>
<dbReference type="Gene3D" id="3.40.50.1820">
    <property type="entry name" value="alpha/beta hydrolase"/>
    <property type="match status" value="1"/>
</dbReference>
<dbReference type="PROSITE" id="PS52004">
    <property type="entry name" value="KS3_2"/>
    <property type="match status" value="1"/>
</dbReference>
<keyword evidence="12" id="KW-1185">Reference proteome</keyword>
<dbReference type="InterPro" id="IPR016036">
    <property type="entry name" value="Malonyl_transacylase_ACP-bd"/>
</dbReference>
<dbReference type="InterPro" id="IPR018201">
    <property type="entry name" value="Ketoacyl_synth_AS"/>
</dbReference>
<dbReference type="Gene3D" id="3.40.366.10">
    <property type="entry name" value="Malonyl-Coenzyme A Acyl Carrier Protein, domain 2"/>
    <property type="match status" value="3"/>
</dbReference>
<dbReference type="Pfam" id="PF00109">
    <property type="entry name" value="ketoacyl-synt"/>
    <property type="match status" value="1"/>
</dbReference>
<sequence length="2128" mass="232563">MAERSLPINISLFAGQGTAAADSAQTIRQAIADSHSPAGSILLAASHDAFHRELESLSPSERSELDIQLVDFPTPETLLSIPHPRYRYNPVISGSSLFLIQSLRYLAYAEATVSSPAANLHHVPHGDQTLSEVLGFSSGILPACLVATSISPVTYLARAAELYRLAIWIGIRAQFYRRDEETCIPAHDRSLSSWSIAFLGLTPALAKEVLEKFGGVQDQHSHGLVITAVTDENCITVSGRPDILHRFAEYVKSIHGQTVTAHETTLRTLYHSPSHILLRQQILDDARQRQIAFPNYDDIIIPIRSSSSGEAITRSTPSAPGSPLSLLHAIIDMLVLQPVNWDVVTSRICDCLPLPAGAEIQILNFGPGGGLASSTERGLQRHSQGNVRVMDCSRCGEDGAPEKLPKHEPIAIVGMAVNLPGAPSIAKLWEVLEKGLNTVREIPEQRFKISDYDGRNPKRQMKAHTGNFIDGADEFDNTFFKISPREARSMDPQQRILLQTAYEALEDSGYVPNISPSFAPETFGCYVGATAHDYVHNLRNDIDVYYSTGTLNAFLCGRISYVMQLSGPSMVLDTACSSSSVAFYQACRALSNRDCNAALAGGINIISSPDLFLGLDRAHFLSPTGQCQAFDSSADGYSRSEGCGMFVLKRLSDAVVDHDNILGVIRGIEVNQSGKASSITHPHSETQAHLFRSLLDNAGITDPLRINVVEAHGTGTQAGDPNELESIRRVLCANRPPDNPLHVTSIKANIGHVETASGAAGLAKLLLMFQHQTIPRQISLRNLNPKIIPLEADNTIIDRTPAPWIPSHPGLSRLALLNNFGAAGSNVAMLVEEYTPTNEPPPSGEAPLLFGLSAKDQNTAEALRARYLDWLETSGKEHKITDVAYTMTARRPLYPYRIAVCASSAAELAEKLKRAHVVHALEVPKVVFVFSGQGGQYLRMGQPLYETSVVFRRAVDECHNILLELGFPGVLAIILAHPDRVTMDSLTEQEAYQTSVFALQYALGKLWMSLGVKPIAVVGHSLGEYAALYFADVLSLRGALVLVAHRARLMFEKCQLDATGMLAVNLSPEQVQKILTSHFSELTIACFNSPHDCVVAGSTIHLSLLKAYLDKEVGSKSSVISVPFGYHSEAMIPIQSALSAVASDVDIAPPTIPVVSNVHGTVVLPGDGLVFDASYFARHCVEPVKFDSGVSKLVKSCELTGNDIWIEIGPHPTTLPMLKSNPIVPKEASLVPSLRKKQEAWLTLMTAISLLYPQNISLRLHEAYAHIDRPSCISLPSYPFSRKKFWVPFTEEHLIPSNTAEYPIVIEPSLSQHSPSVTYTLVKCCIQHSSKGNGYTAIFETPVDVLAPLIAGHKVGGTALCPASVFMEIALCAVELSRAHLPMHSSSDSRHTILRKVEFVKPLTLNTSVCSVRITVAQAGDYGTFKVTSGSQVSEDILHAKGDFRIQQTARTAPKLQSFLPYIHERVSRITSNTKIETLYTRVAYNVLFPRVVDYGREYHGIEHVSSVLDGDEGYAYVKLPSSTHSGSFLAHPVLIDCLLHVSGFIVNLQADMNQGYICHAVGSLKILPELIRTGARHLVYCRTTWSSDKAQAYSEVWAQQDYDSRQILLHAKDVAFKRVRLDVLRRSLALGTSNATPRSPPHAEIPLSTRQGSPHAAESVIPDDVENPVLCIVSETCGMEVSAISVSSNFDSLGVDSLMSIELLERLKVAFPAARLDHDLLSHCATIADLIGTITAGNTDASCAPSSPPVTEDSPVLPPTPQSIDSEPRAEIEQDPIDHIRQELAAALNVPPFQIQHDTDFDSLGLDSLASIEVLHEIKTKYNLDLPDDVFTRYCTLNLLRNYLSNTSPKLSTIEDDLAIQKMFRLGINPRPCQNVSFSKKAPVFLIHDGSGLANYYERLHPLDRPVWAVYNPKFMTSGSWANLTEMADVYADFILNTVRSGAVIIGGWSFGSVAAYETAIRLRRKAGVKAIHGLLLIDPPNPINHVPMSGSLVQNITERSIVGGRSARTQRVRQLVQSQFSMNAKLLGAYDVSKSAAVLQGTLPRVALLRSKDGYMSPRKDIIVPEWLADRSDPNTARQGWEEVSSKLKMWDIPGNHFEPFQPGNIAEVSVSMSEACEYLEDVMTM</sequence>
<feature type="active site" description="Proton donor; for dehydratase activity" evidence="6">
    <location>
        <position position="1537"/>
    </location>
</feature>
<dbReference type="InterPro" id="IPR020806">
    <property type="entry name" value="PKS_PP-bd"/>
</dbReference>
<keyword evidence="2" id="KW-0596">Phosphopantetheine</keyword>
<evidence type="ECO:0000256" key="3">
    <source>
        <dbReference type="ARBA" id="ARBA00022553"/>
    </source>
</evidence>
<dbReference type="InterPro" id="IPR049551">
    <property type="entry name" value="PKS_DH_C"/>
</dbReference>
<dbReference type="Gene3D" id="1.10.1200.10">
    <property type="entry name" value="ACP-like"/>
    <property type="match status" value="2"/>
</dbReference>
<dbReference type="InterPro" id="IPR006162">
    <property type="entry name" value="Ppantetheine_attach_site"/>
</dbReference>
<dbReference type="PANTHER" id="PTHR43775:SF37">
    <property type="entry name" value="SI:DKEY-61P9.11"/>
    <property type="match status" value="1"/>
</dbReference>
<dbReference type="InterPro" id="IPR014043">
    <property type="entry name" value="Acyl_transferase_dom"/>
</dbReference>
<keyword evidence="3" id="KW-0597">Phosphoprotein</keyword>
<dbReference type="SMART" id="SM00825">
    <property type="entry name" value="PKS_KS"/>
    <property type="match status" value="1"/>
</dbReference>
<feature type="region of interest" description="N-terminal hotdog fold" evidence="6">
    <location>
        <begin position="1319"/>
        <end position="1451"/>
    </location>
</feature>
<comment type="caution">
    <text evidence="11">The sequence shown here is derived from an EMBL/GenBank/DDBJ whole genome shotgun (WGS) entry which is preliminary data.</text>
</comment>
<dbReference type="Pfam" id="PF16073">
    <property type="entry name" value="SAT"/>
    <property type="match status" value="1"/>
</dbReference>
<dbReference type="CDD" id="cd00833">
    <property type="entry name" value="PKS"/>
    <property type="match status" value="1"/>
</dbReference>
<evidence type="ECO:0000256" key="2">
    <source>
        <dbReference type="ARBA" id="ARBA00022450"/>
    </source>
</evidence>
<dbReference type="NCBIfam" id="TIGR04532">
    <property type="entry name" value="PT_fungal_PKS"/>
    <property type="match status" value="1"/>
</dbReference>
<dbReference type="SUPFAM" id="SSF53901">
    <property type="entry name" value="Thiolase-like"/>
    <property type="match status" value="1"/>
</dbReference>
<dbReference type="PROSITE" id="PS00606">
    <property type="entry name" value="KS3_1"/>
    <property type="match status" value="1"/>
</dbReference>
<dbReference type="PROSITE" id="PS52019">
    <property type="entry name" value="PKS_MFAS_DH"/>
    <property type="match status" value="1"/>
</dbReference>
<dbReference type="InterPro" id="IPR042104">
    <property type="entry name" value="PKS_dehydratase_sf"/>
</dbReference>
<dbReference type="InterPro" id="IPR014030">
    <property type="entry name" value="Ketoacyl_synth_N"/>
</dbReference>
<dbReference type="PROSITE" id="PS00012">
    <property type="entry name" value="PHOSPHOPANTETHEINE"/>
    <property type="match status" value="2"/>
</dbReference>
<reference evidence="11 12" key="1">
    <citation type="submission" date="2024-01" db="EMBL/GenBank/DDBJ databases">
        <title>A draft genome for a cacao thread blight-causing isolate of Paramarasmius palmivorus.</title>
        <authorList>
            <person name="Baruah I.K."/>
            <person name="Bukari Y."/>
            <person name="Amoako-Attah I."/>
            <person name="Meinhardt L.W."/>
            <person name="Bailey B.A."/>
            <person name="Cohen S.P."/>
        </authorList>
    </citation>
    <scope>NUCLEOTIDE SEQUENCE [LARGE SCALE GENOMIC DNA]</scope>
    <source>
        <strain evidence="11 12">GH-12</strain>
    </source>
</reference>
<dbReference type="InterPro" id="IPR001227">
    <property type="entry name" value="Ac_transferase_dom_sf"/>
</dbReference>
<dbReference type="InterPro" id="IPR020841">
    <property type="entry name" value="PKS_Beta-ketoAc_synthase_dom"/>
</dbReference>
<dbReference type="Gene3D" id="3.10.129.110">
    <property type="entry name" value="Polyketide synthase dehydratase"/>
    <property type="match status" value="1"/>
</dbReference>
<dbReference type="InterPro" id="IPR016035">
    <property type="entry name" value="Acyl_Trfase/lysoPLipase"/>
</dbReference>
<evidence type="ECO:0000256" key="6">
    <source>
        <dbReference type="PROSITE-ProRule" id="PRU01363"/>
    </source>
</evidence>
<accession>A0AAW0BEI1</accession>
<dbReference type="InterPro" id="IPR032088">
    <property type="entry name" value="SAT"/>
</dbReference>
<feature type="domain" description="PKS/mFAS DH" evidence="10">
    <location>
        <begin position="1319"/>
        <end position="1626"/>
    </location>
</feature>
<dbReference type="Pfam" id="PF14765">
    <property type="entry name" value="PS-DH"/>
    <property type="match status" value="1"/>
</dbReference>
<dbReference type="InterPro" id="IPR030918">
    <property type="entry name" value="PT_fungal_PKS"/>
</dbReference>
<feature type="region of interest" description="C-terminal hotdog fold" evidence="6">
    <location>
        <begin position="1475"/>
        <end position="1626"/>
    </location>
</feature>
<dbReference type="SUPFAM" id="SSF55048">
    <property type="entry name" value="Probable ACP-binding domain of malonyl-CoA ACP transacylase"/>
    <property type="match status" value="1"/>
</dbReference>
<dbReference type="SUPFAM" id="SSF47336">
    <property type="entry name" value="ACP-like"/>
    <property type="match status" value="2"/>
</dbReference>
<dbReference type="GO" id="GO:0004315">
    <property type="term" value="F:3-oxoacyl-[acyl-carrier-protein] synthase activity"/>
    <property type="evidence" value="ECO:0007669"/>
    <property type="project" value="InterPro"/>
</dbReference>
<feature type="region of interest" description="Disordered" evidence="7">
    <location>
        <begin position="1634"/>
        <end position="1660"/>
    </location>
</feature>
<feature type="domain" description="Ketosynthase family 3 (KS3)" evidence="9">
    <location>
        <begin position="407"/>
        <end position="833"/>
    </location>
</feature>
<dbReference type="SMART" id="SM00827">
    <property type="entry name" value="PKS_AT"/>
    <property type="match status" value="1"/>
</dbReference>
<dbReference type="Pfam" id="PF21089">
    <property type="entry name" value="PKS_DH_N"/>
    <property type="match status" value="1"/>
</dbReference>
<keyword evidence="4" id="KW-0808">Transferase</keyword>
<evidence type="ECO:0000259" key="8">
    <source>
        <dbReference type="PROSITE" id="PS50075"/>
    </source>
</evidence>
<evidence type="ECO:0000259" key="10">
    <source>
        <dbReference type="PROSITE" id="PS52019"/>
    </source>
</evidence>
<dbReference type="Pfam" id="PF22621">
    <property type="entry name" value="CurL-like_PKS_C"/>
    <property type="match status" value="1"/>
</dbReference>
<dbReference type="SMART" id="SM00823">
    <property type="entry name" value="PKS_PP"/>
    <property type="match status" value="2"/>
</dbReference>
<feature type="region of interest" description="Disordered" evidence="7">
    <location>
        <begin position="1742"/>
        <end position="1770"/>
    </location>
</feature>
<comment type="pathway">
    <text evidence="1">Secondary metabolite biosynthesis.</text>
</comment>
<dbReference type="InterPro" id="IPR049900">
    <property type="entry name" value="PKS_mFAS_DH"/>
</dbReference>
<proteinExistence type="predicted"/>
<dbReference type="SUPFAM" id="SSF52151">
    <property type="entry name" value="FabD/lysophospholipase-like"/>
    <property type="match status" value="1"/>
</dbReference>
<dbReference type="InterPro" id="IPR029058">
    <property type="entry name" value="AB_hydrolase_fold"/>
</dbReference>
<evidence type="ECO:0000256" key="7">
    <source>
        <dbReference type="SAM" id="MobiDB-lite"/>
    </source>
</evidence>
<dbReference type="GO" id="GO:0006633">
    <property type="term" value="P:fatty acid biosynthetic process"/>
    <property type="evidence" value="ECO:0007669"/>
    <property type="project" value="InterPro"/>
</dbReference>
<dbReference type="Gene3D" id="3.40.47.10">
    <property type="match status" value="1"/>
</dbReference>
<dbReference type="SUPFAM" id="SSF53474">
    <property type="entry name" value="alpha/beta-Hydrolases"/>
    <property type="match status" value="1"/>
</dbReference>
<organism evidence="11 12">
    <name type="scientific">Paramarasmius palmivorus</name>
    <dbReference type="NCBI Taxonomy" id="297713"/>
    <lineage>
        <taxon>Eukaryota</taxon>
        <taxon>Fungi</taxon>
        <taxon>Dikarya</taxon>
        <taxon>Basidiomycota</taxon>
        <taxon>Agaricomycotina</taxon>
        <taxon>Agaricomycetes</taxon>
        <taxon>Agaricomycetidae</taxon>
        <taxon>Agaricales</taxon>
        <taxon>Marasmiineae</taxon>
        <taxon>Marasmiaceae</taxon>
        <taxon>Paramarasmius</taxon>
    </lineage>
</organism>
<evidence type="ECO:0000256" key="4">
    <source>
        <dbReference type="ARBA" id="ARBA00022679"/>
    </source>
</evidence>
<dbReference type="InterPro" id="IPR016039">
    <property type="entry name" value="Thiolase-like"/>
</dbReference>
<dbReference type="PROSITE" id="PS50075">
    <property type="entry name" value="CARRIER"/>
    <property type="match status" value="2"/>
</dbReference>
<gene>
    <name evidence="11" type="ORF">VNI00_016298</name>
</gene>
<dbReference type="GO" id="GO:0031177">
    <property type="term" value="F:phosphopantetheine binding"/>
    <property type="evidence" value="ECO:0007669"/>
    <property type="project" value="InterPro"/>
</dbReference>
<dbReference type="Gene3D" id="3.30.70.3290">
    <property type="match status" value="1"/>
</dbReference>
<feature type="domain" description="Carrier" evidence="8">
    <location>
        <begin position="1664"/>
        <end position="1739"/>
    </location>
</feature>
<dbReference type="InterPro" id="IPR036736">
    <property type="entry name" value="ACP-like_sf"/>
</dbReference>
<dbReference type="Pfam" id="PF00550">
    <property type="entry name" value="PP-binding"/>
    <property type="match status" value="2"/>
</dbReference>
<dbReference type="SMART" id="SM01294">
    <property type="entry name" value="PKS_PP_betabranch"/>
    <property type="match status" value="1"/>
</dbReference>
<evidence type="ECO:0000313" key="12">
    <source>
        <dbReference type="Proteomes" id="UP001383192"/>
    </source>
</evidence>
<dbReference type="GO" id="GO:0004312">
    <property type="term" value="F:fatty acid synthase activity"/>
    <property type="evidence" value="ECO:0007669"/>
    <property type="project" value="TreeGrafter"/>
</dbReference>
<dbReference type="EMBL" id="JAYKXP010000124">
    <property type="protein sequence ID" value="KAK7024447.1"/>
    <property type="molecule type" value="Genomic_DNA"/>
</dbReference>
<evidence type="ECO:0008006" key="13">
    <source>
        <dbReference type="Google" id="ProtNLM"/>
    </source>
</evidence>
<feature type="active site" description="Proton acceptor; for dehydratase activity" evidence="6">
    <location>
        <position position="1353"/>
    </location>
</feature>
<feature type="domain" description="Carrier" evidence="8">
    <location>
        <begin position="1768"/>
        <end position="1849"/>
    </location>
</feature>
<dbReference type="Pfam" id="PF02801">
    <property type="entry name" value="Ketoacyl-synt_C"/>
    <property type="match status" value="1"/>
</dbReference>
<dbReference type="InterPro" id="IPR050091">
    <property type="entry name" value="PKS_NRPS_Biosynth_Enz"/>
</dbReference>
<dbReference type="GO" id="GO:0044550">
    <property type="term" value="P:secondary metabolite biosynthetic process"/>
    <property type="evidence" value="ECO:0007669"/>
    <property type="project" value="UniProtKB-ARBA"/>
</dbReference>
<name>A0AAW0BEI1_9AGAR</name>